<dbReference type="Proteomes" id="UP001431783">
    <property type="component" value="Unassembled WGS sequence"/>
</dbReference>
<keyword evidence="2" id="KW-1185">Reference proteome</keyword>
<organism evidence="1 2">
    <name type="scientific">Henosepilachna vigintioctopunctata</name>
    <dbReference type="NCBI Taxonomy" id="420089"/>
    <lineage>
        <taxon>Eukaryota</taxon>
        <taxon>Metazoa</taxon>
        <taxon>Ecdysozoa</taxon>
        <taxon>Arthropoda</taxon>
        <taxon>Hexapoda</taxon>
        <taxon>Insecta</taxon>
        <taxon>Pterygota</taxon>
        <taxon>Neoptera</taxon>
        <taxon>Endopterygota</taxon>
        <taxon>Coleoptera</taxon>
        <taxon>Polyphaga</taxon>
        <taxon>Cucujiformia</taxon>
        <taxon>Coccinelloidea</taxon>
        <taxon>Coccinellidae</taxon>
        <taxon>Epilachninae</taxon>
        <taxon>Epilachnini</taxon>
        <taxon>Henosepilachna</taxon>
    </lineage>
</organism>
<comment type="caution">
    <text evidence="1">The sequence shown here is derived from an EMBL/GenBank/DDBJ whole genome shotgun (WGS) entry which is preliminary data.</text>
</comment>
<evidence type="ECO:0000313" key="1">
    <source>
        <dbReference type="EMBL" id="KAK9890346.1"/>
    </source>
</evidence>
<dbReference type="AlphaFoldDB" id="A0AAW1VBH6"/>
<accession>A0AAW1VBH6</accession>
<evidence type="ECO:0008006" key="3">
    <source>
        <dbReference type="Google" id="ProtNLM"/>
    </source>
</evidence>
<gene>
    <name evidence="1" type="ORF">WA026_010441</name>
</gene>
<reference evidence="1 2" key="1">
    <citation type="submission" date="2023-03" db="EMBL/GenBank/DDBJ databases">
        <title>Genome insight into feeding habits of ladybird beetles.</title>
        <authorList>
            <person name="Li H.-S."/>
            <person name="Huang Y.-H."/>
            <person name="Pang H."/>
        </authorList>
    </citation>
    <scope>NUCLEOTIDE SEQUENCE [LARGE SCALE GENOMIC DNA]</scope>
    <source>
        <strain evidence="1">SYSU_2023b</strain>
        <tissue evidence="1">Whole body</tissue>
    </source>
</reference>
<sequence>MATIENAATIHSHHMVRNRTCFLVFLDASIRSEKFPDGRKYFQMELSDVRYKTDEFPLRVALLSPLYLPRHFRQIYNFLFRQPQGRVKIHRRLSKCKLVPINEETTVIVISK</sequence>
<name>A0AAW1VBH6_9CUCU</name>
<protein>
    <recommendedName>
        <fullName evidence="3">CRAL-TRIO domain-containing protein</fullName>
    </recommendedName>
</protein>
<dbReference type="EMBL" id="JARQZJ010000125">
    <property type="protein sequence ID" value="KAK9890346.1"/>
    <property type="molecule type" value="Genomic_DNA"/>
</dbReference>
<evidence type="ECO:0000313" key="2">
    <source>
        <dbReference type="Proteomes" id="UP001431783"/>
    </source>
</evidence>
<proteinExistence type="predicted"/>